<evidence type="ECO:0000313" key="4">
    <source>
        <dbReference type="EMBL" id="KAK3271899.1"/>
    </source>
</evidence>
<dbReference type="PANTHER" id="PTHR42256:SF1">
    <property type="entry name" value="FE2OG DIOXYGENASE DOMAIN-CONTAINING PROTEIN"/>
    <property type="match status" value="1"/>
</dbReference>
<organism evidence="4 5">
    <name type="scientific">Cymbomonas tetramitiformis</name>
    <dbReference type="NCBI Taxonomy" id="36881"/>
    <lineage>
        <taxon>Eukaryota</taxon>
        <taxon>Viridiplantae</taxon>
        <taxon>Chlorophyta</taxon>
        <taxon>Pyramimonadophyceae</taxon>
        <taxon>Pyramimonadales</taxon>
        <taxon>Pyramimonadaceae</taxon>
        <taxon>Cymbomonas</taxon>
    </lineage>
</organism>
<evidence type="ECO:0000313" key="5">
    <source>
        <dbReference type="Proteomes" id="UP001190700"/>
    </source>
</evidence>
<dbReference type="Proteomes" id="UP001190700">
    <property type="component" value="Unassembled WGS sequence"/>
</dbReference>
<feature type="region of interest" description="Disordered" evidence="2">
    <location>
        <begin position="1"/>
        <end position="22"/>
    </location>
</feature>
<dbReference type="Pfam" id="PF13532">
    <property type="entry name" value="2OG-FeII_Oxy_2"/>
    <property type="match status" value="1"/>
</dbReference>
<feature type="domain" description="Alpha-ketoglutarate-dependent dioxygenase AlkB-like" evidence="3">
    <location>
        <begin position="78"/>
        <end position="208"/>
    </location>
</feature>
<evidence type="ECO:0000256" key="2">
    <source>
        <dbReference type="SAM" id="MobiDB-lite"/>
    </source>
</evidence>
<comment type="similarity">
    <text evidence="1">Belongs to the alkB family.</text>
</comment>
<sequence>MRPSWGSDAPKPRFIAPQSNTKHSNAASKFARSMMKSEIARTDGQLLDDFEKVLEGGCIYLPNFFCASEDLTHLHELKRDLEADKEQGMVDWSKHLKHENPDFSRTFQQLLNKMETYFDVEVYATRLNFYRDGSDWKPFHHDSHAYGGREKREDFTMGASFGASRELEFLHEASGTKFSFPQTNGDLFAFNTEVNKRFKHGVPKARGSKPPFPAPALAPSQLEALCT</sequence>
<dbReference type="EMBL" id="LGRX02009287">
    <property type="protein sequence ID" value="KAK3271899.1"/>
    <property type="molecule type" value="Genomic_DNA"/>
</dbReference>
<dbReference type="Gene3D" id="2.60.120.590">
    <property type="entry name" value="Alpha-ketoglutarate-dependent dioxygenase AlkB-like"/>
    <property type="match status" value="1"/>
</dbReference>
<comment type="caution">
    <text evidence="4">The sequence shown here is derived from an EMBL/GenBank/DDBJ whole genome shotgun (WGS) entry which is preliminary data.</text>
</comment>
<name>A0AAE0G5D5_9CHLO</name>
<proteinExistence type="inferred from homology"/>
<dbReference type="InterPro" id="IPR037151">
    <property type="entry name" value="AlkB-like_sf"/>
</dbReference>
<dbReference type="AlphaFoldDB" id="A0AAE0G5D5"/>
<evidence type="ECO:0000259" key="3">
    <source>
        <dbReference type="Pfam" id="PF13532"/>
    </source>
</evidence>
<gene>
    <name evidence="4" type="ORF">CYMTET_19778</name>
</gene>
<reference evidence="4 5" key="1">
    <citation type="journal article" date="2015" name="Genome Biol. Evol.">
        <title>Comparative Genomics of a Bacterivorous Green Alga Reveals Evolutionary Causalities and Consequences of Phago-Mixotrophic Mode of Nutrition.</title>
        <authorList>
            <person name="Burns J.A."/>
            <person name="Paasch A."/>
            <person name="Narechania A."/>
            <person name="Kim E."/>
        </authorList>
    </citation>
    <scope>NUCLEOTIDE SEQUENCE [LARGE SCALE GENOMIC DNA]</scope>
    <source>
        <strain evidence="4 5">PLY_AMNH</strain>
    </source>
</reference>
<accession>A0AAE0G5D5</accession>
<dbReference type="InterPro" id="IPR027450">
    <property type="entry name" value="AlkB-like"/>
</dbReference>
<protein>
    <recommendedName>
        <fullName evidence="3">Alpha-ketoglutarate-dependent dioxygenase AlkB-like domain-containing protein</fullName>
    </recommendedName>
</protein>
<dbReference type="PANTHER" id="PTHR42256">
    <property type="entry name" value="OXOGLUTARATE/IRON-DEPENDENT DIOXYGENASE"/>
    <property type="match status" value="1"/>
</dbReference>
<evidence type="ECO:0000256" key="1">
    <source>
        <dbReference type="ARBA" id="ARBA00007879"/>
    </source>
</evidence>
<keyword evidence="5" id="KW-1185">Reference proteome</keyword>
<dbReference type="SUPFAM" id="SSF51197">
    <property type="entry name" value="Clavaminate synthase-like"/>
    <property type="match status" value="1"/>
</dbReference>